<dbReference type="RefSeq" id="WP_105987920.1">
    <property type="nucleotide sequence ID" value="NZ_POST01000003.1"/>
</dbReference>
<gene>
    <name evidence="2" type="ORF">DY048_04400</name>
</gene>
<sequence length="241" mass="28261">MKKKLLVLLVLPILIMFFQKNNIAKADSNPKIYKITKTNSNSIANINTANAINVYTKDFKGKNKTNALKKVMTGKQYHVTINGTKKIYQAIYKKRKLLGYVWHNFLNIDYNRTFSYQASKNFRKLINTYRNENGINKLKVSHKLNHEANLIAKNVDKNFLPKNTNNQMVYYTKYHETYMPTSFSYLAFKKFIYFDQNENNQSYNALKNINNKYIGLSAIKSPLHLGNHNEMNNYYLVVLIK</sequence>
<feature type="chain" id="PRO_5047547366" description="SCP domain-containing protein" evidence="1">
    <location>
        <begin position="27"/>
        <end position="241"/>
    </location>
</feature>
<proteinExistence type="predicted"/>
<evidence type="ECO:0000313" key="3">
    <source>
        <dbReference type="Proteomes" id="UP000767392"/>
    </source>
</evidence>
<name>A0ABY2YWU2_9LACO</name>
<keyword evidence="1" id="KW-0732">Signal</keyword>
<dbReference type="EMBL" id="QUAM01000003">
    <property type="protein sequence ID" value="TPR14193.1"/>
    <property type="molecule type" value="Genomic_DNA"/>
</dbReference>
<feature type="signal peptide" evidence="1">
    <location>
        <begin position="1"/>
        <end position="26"/>
    </location>
</feature>
<evidence type="ECO:0008006" key="4">
    <source>
        <dbReference type="Google" id="ProtNLM"/>
    </source>
</evidence>
<dbReference type="Proteomes" id="UP000767392">
    <property type="component" value="Unassembled WGS sequence"/>
</dbReference>
<evidence type="ECO:0000313" key="2">
    <source>
        <dbReference type="EMBL" id="TPR14193.1"/>
    </source>
</evidence>
<protein>
    <recommendedName>
        <fullName evidence="4">SCP domain-containing protein</fullName>
    </recommendedName>
</protein>
<reference evidence="2 3" key="1">
    <citation type="submission" date="2018-08" db="EMBL/GenBank/DDBJ databases">
        <title>Comparative genomics of wild bee and flower associated Lactobacillus reveals potential adaptation to the bee host.</title>
        <authorList>
            <person name="Vuong H.Q."/>
            <person name="Mcfrederick Q.S."/>
        </authorList>
    </citation>
    <scope>NUCLEOTIDE SEQUENCE [LARGE SCALE GENOMIC DNA]</scope>
    <source>
        <strain evidence="2 3">HV_04</strain>
    </source>
</reference>
<accession>A0ABY2YWU2</accession>
<evidence type="ECO:0000256" key="1">
    <source>
        <dbReference type="SAM" id="SignalP"/>
    </source>
</evidence>
<keyword evidence="3" id="KW-1185">Reference proteome</keyword>
<organism evidence="2 3">
    <name type="scientific">Apilactobacillus timberlakei</name>
    <dbReference type="NCBI Taxonomy" id="2008380"/>
    <lineage>
        <taxon>Bacteria</taxon>
        <taxon>Bacillati</taxon>
        <taxon>Bacillota</taxon>
        <taxon>Bacilli</taxon>
        <taxon>Lactobacillales</taxon>
        <taxon>Lactobacillaceae</taxon>
        <taxon>Apilactobacillus</taxon>
    </lineage>
</organism>
<comment type="caution">
    <text evidence="2">The sequence shown here is derived from an EMBL/GenBank/DDBJ whole genome shotgun (WGS) entry which is preliminary data.</text>
</comment>